<gene>
    <name evidence="7" type="ORF">IAB68_05460</name>
</gene>
<dbReference type="Pfam" id="PF12698">
    <property type="entry name" value="ABC2_membrane_3"/>
    <property type="match status" value="1"/>
</dbReference>
<feature type="domain" description="ABC-2 type transporter transmembrane" evidence="6">
    <location>
        <begin position="20"/>
        <end position="402"/>
    </location>
</feature>
<evidence type="ECO:0000259" key="6">
    <source>
        <dbReference type="Pfam" id="PF12698"/>
    </source>
</evidence>
<evidence type="ECO:0000256" key="4">
    <source>
        <dbReference type="ARBA" id="ARBA00023136"/>
    </source>
</evidence>
<evidence type="ECO:0000256" key="1">
    <source>
        <dbReference type="ARBA" id="ARBA00004141"/>
    </source>
</evidence>
<feature type="transmembrane region" description="Helical" evidence="5">
    <location>
        <begin position="300"/>
        <end position="326"/>
    </location>
</feature>
<feature type="transmembrane region" description="Helical" evidence="5">
    <location>
        <begin position="186"/>
        <end position="209"/>
    </location>
</feature>
<dbReference type="EMBL" id="DVMT01000054">
    <property type="protein sequence ID" value="HIU40728.1"/>
    <property type="molecule type" value="Genomic_DNA"/>
</dbReference>
<feature type="transmembrane region" description="Helical" evidence="5">
    <location>
        <begin position="338"/>
        <end position="356"/>
    </location>
</feature>
<organism evidence="7 8">
    <name type="scientific">Candidatus Aphodocola excrementigallinarum</name>
    <dbReference type="NCBI Taxonomy" id="2840670"/>
    <lineage>
        <taxon>Bacteria</taxon>
        <taxon>Bacillati</taxon>
        <taxon>Bacillota</taxon>
        <taxon>Bacilli</taxon>
        <taxon>Candidatus Aphodocola</taxon>
    </lineage>
</organism>
<reference evidence="7" key="2">
    <citation type="journal article" date="2021" name="PeerJ">
        <title>Extensive microbial diversity within the chicken gut microbiome revealed by metagenomics and culture.</title>
        <authorList>
            <person name="Gilroy R."/>
            <person name="Ravi A."/>
            <person name="Getino M."/>
            <person name="Pursley I."/>
            <person name="Horton D.L."/>
            <person name="Alikhan N.F."/>
            <person name="Baker D."/>
            <person name="Gharbi K."/>
            <person name="Hall N."/>
            <person name="Watson M."/>
            <person name="Adriaenssens E.M."/>
            <person name="Foster-Nyarko E."/>
            <person name="Jarju S."/>
            <person name="Secka A."/>
            <person name="Antonio M."/>
            <person name="Oren A."/>
            <person name="Chaudhuri R.R."/>
            <person name="La Ragione R."/>
            <person name="Hildebrand F."/>
            <person name="Pallen M.J."/>
        </authorList>
    </citation>
    <scope>NUCLEOTIDE SEQUENCE</scope>
    <source>
        <strain evidence="7">CHK193-30670</strain>
    </source>
</reference>
<comment type="caution">
    <text evidence="7">The sequence shown here is derived from an EMBL/GenBank/DDBJ whole genome shotgun (WGS) entry which is preliminary data.</text>
</comment>
<feature type="transmembrane region" description="Helical" evidence="5">
    <location>
        <begin position="240"/>
        <end position="263"/>
    </location>
</feature>
<keyword evidence="2 5" id="KW-0812">Transmembrane</keyword>
<accession>A0A9D1IP67</accession>
<name>A0A9D1IP67_9FIRM</name>
<dbReference type="Proteomes" id="UP000824074">
    <property type="component" value="Unassembled WGS sequence"/>
</dbReference>
<keyword evidence="3 5" id="KW-1133">Transmembrane helix</keyword>
<evidence type="ECO:0000256" key="5">
    <source>
        <dbReference type="SAM" id="Phobius"/>
    </source>
</evidence>
<evidence type="ECO:0000313" key="8">
    <source>
        <dbReference type="Proteomes" id="UP000824074"/>
    </source>
</evidence>
<comment type="subcellular location">
    <subcellularLocation>
        <location evidence="1">Membrane</location>
        <topology evidence="1">Multi-pass membrane protein</topology>
    </subcellularLocation>
</comment>
<evidence type="ECO:0000256" key="2">
    <source>
        <dbReference type="ARBA" id="ARBA00022692"/>
    </source>
</evidence>
<dbReference type="InterPro" id="IPR013525">
    <property type="entry name" value="ABC2_TM"/>
</dbReference>
<evidence type="ECO:0000313" key="7">
    <source>
        <dbReference type="EMBL" id="HIU40728.1"/>
    </source>
</evidence>
<keyword evidence="4 5" id="KW-0472">Membrane</keyword>
<feature type="transmembrane region" description="Helical" evidence="5">
    <location>
        <begin position="20"/>
        <end position="39"/>
    </location>
</feature>
<dbReference type="AlphaFoldDB" id="A0A9D1IP67"/>
<protein>
    <submittedName>
        <fullName evidence="7">ABC transporter permease</fullName>
    </submittedName>
</protein>
<sequence>MENKFKFLTKYSLLKKLKNKWFLVANIIVLIVIVGLVNIDSIVKFFGGDFNDDVKIRIVDNAGYYQEVKEGLKGVQSYLTDSKIKITKEESEKKAKKKIEGKDDILLVLNEDSNNVFKVDFITDSYVDTVKYQAIITSLNTVKQSIALENSNIDKGELAKISKEVTVERSFLNEDKTKDEEESKMILSVLSMIIVLPCFMLIVFLVQMIGAEINEEKSTRGMEIIIGNVSAKAHFFSKVIASNVFVLLQGFLLIVYAGIGLLIRKLTTAPNESLVKDVASSLDLNEIASSLANGGIVDKLGYIIPLIVILFVLSFLAYSLLAGILASITTNMENFQQLQTPLLVISVIGYYLIFLSAAFPGSLFIKIVVCIPLISISLAPSLLISGEIGVGVVIISIVLLALLDYLLIKYGLKIYKVGILNYSESNLWKKMFKAIKEK</sequence>
<reference evidence="7" key="1">
    <citation type="submission" date="2020-10" db="EMBL/GenBank/DDBJ databases">
        <authorList>
            <person name="Gilroy R."/>
        </authorList>
    </citation>
    <scope>NUCLEOTIDE SEQUENCE</scope>
    <source>
        <strain evidence="7">CHK193-30670</strain>
    </source>
</reference>
<proteinExistence type="predicted"/>
<dbReference type="GO" id="GO:0016020">
    <property type="term" value="C:membrane"/>
    <property type="evidence" value="ECO:0007669"/>
    <property type="project" value="UniProtKB-SubCell"/>
</dbReference>
<feature type="transmembrane region" description="Helical" evidence="5">
    <location>
        <begin position="388"/>
        <end position="408"/>
    </location>
</feature>
<dbReference type="GO" id="GO:0140359">
    <property type="term" value="F:ABC-type transporter activity"/>
    <property type="evidence" value="ECO:0007669"/>
    <property type="project" value="InterPro"/>
</dbReference>
<evidence type="ECO:0000256" key="3">
    <source>
        <dbReference type="ARBA" id="ARBA00022989"/>
    </source>
</evidence>